<reference evidence="3" key="1">
    <citation type="submission" date="2019-11" db="EMBL/GenBank/DDBJ databases">
        <title>Complete genome sequence of Corynebacterium kalinowskii 1959, a novel Corynebacterium species isolated from soil of a small paddock in Vilsendorf, Germany.</title>
        <authorList>
            <person name="Schaffert L."/>
            <person name="Ruwe M."/>
            <person name="Milse J."/>
            <person name="Hanuschka K."/>
            <person name="Ortseifen V."/>
            <person name="Droste J."/>
            <person name="Brandt D."/>
            <person name="Schlueter L."/>
            <person name="Kutter Y."/>
            <person name="Vinke S."/>
            <person name="Viehoefer P."/>
            <person name="Jacob L."/>
            <person name="Luebke N.-C."/>
            <person name="Schulte-Berndt E."/>
            <person name="Hain C."/>
            <person name="Linder M."/>
            <person name="Schmidt P."/>
            <person name="Wollenschlaeger L."/>
            <person name="Luttermann T."/>
            <person name="Thieme E."/>
            <person name="Hassa J."/>
            <person name="Haak M."/>
            <person name="Wittchen M."/>
            <person name="Mentz A."/>
            <person name="Persicke M."/>
            <person name="Busche T."/>
            <person name="Ruckert C."/>
        </authorList>
    </citation>
    <scope>NUCLEOTIDE SEQUENCE [LARGE SCALE GENOMIC DNA]</scope>
    <source>
        <strain evidence="3">1959</strain>
    </source>
</reference>
<proteinExistence type="predicted"/>
<evidence type="ECO:0000259" key="1">
    <source>
        <dbReference type="Pfam" id="PF11575"/>
    </source>
</evidence>
<dbReference type="KEGG" id="ckw:CKALI_04300"/>
<evidence type="ECO:0000313" key="2">
    <source>
        <dbReference type="EMBL" id="QGU01739.1"/>
    </source>
</evidence>
<name>A0A6B8VFC7_9CORY</name>
<gene>
    <name evidence="2" type="ORF">CKALI_04300</name>
</gene>
<organism evidence="2 3">
    <name type="scientific">Corynebacterium kalinowskii</name>
    <dbReference type="NCBI Taxonomy" id="2675216"/>
    <lineage>
        <taxon>Bacteria</taxon>
        <taxon>Bacillati</taxon>
        <taxon>Actinomycetota</taxon>
        <taxon>Actinomycetes</taxon>
        <taxon>Mycobacteriales</taxon>
        <taxon>Corynebacteriaceae</taxon>
        <taxon>Corynebacterium</taxon>
    </lineage>
</organism>
<dbReference type="GO" id="GO:0051537">
    <property type="term" value="F:2 iron, 2 sulfur cluster binding"/>
    <property type="evidence" value="ECO:0007669"/>
    <property type="project" value="InterPro"/>
</dbReference>
<protein>
    <recommendedName>
        <fullName evidence="1">Ferric siderophore reductase C-terminal domain-containing protein</fullName>
    </recommendedName>
</protein>
<evidence type="ECO:0000313" key="3">
    <source>
        <dbReference type="Proteomes" id="UP000427071"/>
    </source>
</evidence>
<feature type="domain" description="Ferric siderophore reductase C-terminal" evidence="1">
    <location>
        <begin position="201"/>
        <end position="221"/>
    </location>
</feature>
<accession>A0A6B8VFC7</accession>
<dbReference type="EMBL" id="CP046452">
    <property type="protein sequence ID" value="QGU01739.1"/>
    <property type="molecule type" value="Genomic_DNA"/>
</dbReference>
<dbReference type="Proteomes" id="UP000427071">
    <property type="component" value="Chromosome"/>
</dbReference>
<dbReference type="Pfam" id="PF11575">
    <property type="entry name" value="FhuF_C"/>
    <property type="match status" value="1"/>
</dbReference>
<keyword evidence="3" id="KW-1185">Reference proteome</keyword>
<dbReference type="AlphaFoldDB" id="A0A6B8VFC7"/>
<sequence>MSLPWASLVADSPRFEQFVFGGSEVTGTDWVPESVRAGAEQFRLPERQLAQLWWYSFGNSVIAPAVHLMVGYEAIPSLDFSAGRVTREGFWCGFHTEQSAESAKAAGAELAESVAPLIDVLGSTFELRPAPLWALTADALRQSALEAGNENFDPVLGVEVARDLIAGLGKGAEVDFSAVVDGEIMAFDPSLGDGCFVFARRMSCCMVYRSPGSGLCTSCPKRPDARREADMIALADSAY</sequence>
<dbReference type="InterPro" id="IPR024726">
    <property type="entry name" value="FhuF_C"/>
</dbReference>
<dbReference type="RefSeq" id="WP_197079761.1">
    <property type="nucleotide sequence ID" value="NZ_CP046452.1"/>
</dbReference>